<gene>
    <name evidence="5" type="ORF">IFM89_007402</name>
</gene>
<keyword evidence="6" id="KW-1185">Reference proteome</keyword>
<dbReference type="OrthoDB" id="47330at2759"/>
<sequence length="315" mass="34888">MWNPLSWVMEAAAIMAIALANGGDFMGIITLLVINSTISFIEENNVGNASRSSYGDLAPKAKESKFLKFLGFMWNPLSWVMEAAAIMAIALANGGDFVGIITLPVINSTISFIEENNAGNLLLRLLWRRLAPKKAKVFSNRGVPSRNKGPEEMVFTRGGRLPLACPDNCARRCPSSFDESQVYQLILLLFPFKLSQRCHKWCDGRFGNLLKPMLGGGELRCIGATTLSMNTVKYIEKDPALERRFQQVYVDQPSVEDTISILRGLRERYELHHGVRISNSALVAPAILRIVVEATNANVNMFLPAIDLVDEAVQN</sequence>
<feature type="transmembrane region" description="Helical" evidence="3">
    <location>
        <begin position="12"/>
        <end position="34"/>
    </location>
</feature>
<dbReference type="GO" id="GO:0005524">
    <property type="term" value="F:ATP binding"/>
    <property type="evidence" value="ECO:0007669"/>
    <property type="project" value="UniProtKB-KW"/>
</dbReference>
<dbReference type="PANTHER" id="PTHR42861">
    <property type="entry name" value="CALCIUM-TRANSPORTING ATPASE"/>
    <property type="match status" value="1"/>
</dbReference>
<evidence type="ECO:0000256" key="2">
    <source>
        <dbReference type="ARBA" id="ARBA00022840"/>
    </source>
</evidence>
<proteinExistence type="predicted"/>
<accession>A0A835IKL3</accession>
<dbReference type="InterPro" id="IPR027417">
    <property type="entry name" value="P-loop_NTPase"/>
</dbReference>
<reference evidence="5 6" key="1">
    <citation type="submission" date="2020-10" db="EMBL/GenBank/DDBJ databases">
        <title>The Coptis chinensis genome and diversification of protoberbering-type alkaloids.</title>
        <authorList>
            <person name="Wang B."/>
            <person name="Shu S."/>
            <person name="Song C."/>
            <person name="Liu Y."/>
        </authorList>
    </citation>
    <scope>NUCLEOTIDE SEQUENCE [LARGE SCALE GENOMIC DNA]</scope>
    <source>
        <strain evidence="5">HL-2020</strain>
        <tissue evidence="5">Leaf</tissue>
    </source>
</reference>
<evidence type="ECO:0000256" key="3">
    <source>
        <dbReference type="SAM" id="Phobius"/>
    </source>
</evidence>
<keyword evidence="2" id="KW-0067">ATP-binding</keyword>
<evidence type="ECO:0000256" key="1">
    <source>
        <dbReference type="ARBA" id="ARBA00022741"/>
    </source>
</evidence>
<evidence type="ECO:0000313" key="6">
    <source>
        <dbReference type="Proteomes" id="UP000631114"/>
    </source>
</evidence>
<dbReference type="InterPro" id="IPR023298">
    <property type="entry name" value="ATPase_P-typ_TM_dom_sf"/>
</dbReference>
<organism evidence="5 6">
    <name type="scientific">Coptis chinensis</name>
    <dbReference type="NCBI Taxonomy" id="261450"/>
    <lineage>
        <taxon>Eukaryota</taxon>
        <taxon>Viridiplantae</taxon>
        <taxon>Streptophyta</taxon>
        <taxon>Embryophyta</taxon>
        <taxon>Tracheophyta</taxon>
        <taxon>Spermatophyta</taxon>
        <taxon>Magnoliopsida</taxon>
        <taxon>Ranunculales</taxon>
        <taxon>Ranunculaceae</taxon>
        <taxon>Coptidoideae</taxon>
        <taxon>Coptis</taxon>
    </lineage>
</organism>
<dbReference type="Gene3D" id="3.40.50.300">
    <property type="entry name" value="P-loop containing nucleotide triphosphate hydrolases"/>
    <property type="match status" value="2"/>
</dbReference>
<dbReference type="EMBL" id="JADFTS010000002">
    <property type="protein sequence ID" value="KAF9619575.1"/>
    <property type="molecule type" value="Genomic_DNA"/>
</dbReference>
<feature type="transmembrane region" description="Helical" evidence="3">
    <location>
        <begin position="69"/>
        <end position="92"/>
    </location>
</feature>
<evidence type="ECO:0000259" key="4">
    <source>
        <dbReference type="Pfam" id="PF17871"/>
    </source>
</evidence>
<keyword evidence="3" id="KW-1133">Transmembrane helix</keyword>
<protein>
    <recommendedName>
        <fullName evidence="4">ClpA/ClpB AAA lid domain-containing protein</fullName>
    </recommendedName>
</protein>
<dbReference type="InterPro" id="IPR041546">
    <property type="entry name" value="ClpA/ClpB_AAA_lid"/>
</dbReference>
<dbReference type="AlphaFoldDB" id="A0A835IKL3"/>
<keyword evidence="3" id="KW-0812">Transmembrane</keyword>
<dbReference type="Pfam" id="PF17871">
    <property type="entry name" value="AAA_lid_9"/>
    <property type="match status" value="1"/>
</dbReference>
<dbReference type="SUPFAM" id="SSF81665">
    <property type="entry name" value="Calcium ATPase, transmembrane domain M"/>
    <property type="match status" value="2"/>
</dbReference>
<keyword evidence="3" id="KW-0472">Membrane</keyword>
<comment type="caution">
    <text evidence="5">The sequence shown here is derived from an EMBL/GenBank/DDBJ whole genome shotgun (WGS) entry which is preliminary data.</text>
</comment>
<dbReference type="SUPFAM" id="SSF52540">
    <property type="entry name" value="P-loop containing nucleoside triphosphate hydrolases"/>
    <property type="match status" value="1"/>
</dbReference>
<name>A0A835IKL3_9MAGN</name>
<evidence type="ECO:0000313" key="5">
    <source>
        <dbReference type="EMBL" id="KAF9619575.1"/>
    </source>
</evidence>
<dbReference type="Proteomes" id="UP000631114">
    <property type="component" value="Unassembled WGS sequence"/>
</dbReference>
<feature type="domain" description="ClpA/ClpB AAA lid" evidence="4">
    <location>
        <begin position="254"/>
        <end position="312"/>
    </location>
</feature>
<dbReference type="Gene3D" id="1.20.1110.10">
    <property type="entry name" value="Calcium-transporting ATPase, transmembrane domain"/>
    <property type="match status" value="2"/>
</dbReference>
<keyword evidence="1" id="KW-0547">Nucleotide-binding</keyword>